<comment type="caution">
    <text evidence="2">The sequence shown here is derived from an EMBL/GenBank/DDBJ whole genome shotgun (WGS) entry which is preliminary data.</text>
</comment>
<name>A0AAW2WG35_9LAMI</name>
<proteinExistence type="predicted"/>
<dbReference type="EMBL" id="JACGWN010000008">
    <property type="protein sequence ID" value="KAL0440024.1"/>
    <property type="molecule type" value="Genomic_DNA"/>
</dbReference>
<feature type="compositionally biased region" description="Polar residues" evidence="1">
    <location>
        <begin position="73"/>
        <end position="82"/>
    </location>
</feature>
<accession>A0AAW2WG35</accession>
<dbReference type="AlphaFoldDB" id="A0AAW2WG35"/>
<evidence type="ECO:0000313" key="2">
    <source>
        <dbReference type="EMBL" id="KAL0440024.1"/>
    </source>
</evidence>
<reference evidence="2" key="2">
    <citation type="journal article" date="2024" name="Plant">
        <title>Genomic evolution and insights into agronomic trait innovations of Sesamum species.</title>
        <authorList>
            <person name="Miao H."/>
            <person name="Wang L."/>
            <person name="Qu L."/>
            <person name="Liu H."/>
            <person name="Sun Y."/>
            <person name="Le M."/>
            <person name="Wang Q."/>
            <person name="Wei S."/>
            <person name="Zheng Y."/>
            <person name="Lin W."/>
            <person name="Duan Y."/>
            <person name="Cao H."/>
            <person name="Xiong S."/>
            <person name="Wang X."/>
            <person name="Wei L."/>
            <person name="Li C."/>
            <person name="Ma Q."/>
            <person name="Ju M."/>
            <person name="Zhao R."/>
            <person name="Li G."/>
            <person name="Mu C."/>
            <person name="Tian Q."/>
            <person name="Mei H."/>
            <person name="Zhang T."/>
            <person name="Gao T."/>
            <person name="Zhang H."/>
        </authorList>
    </citation>
    <scope>NUCLEOTIDE SEQUENCE</scope>
    <source>
        <strain evidence="2">KEN1</strain>
    </source>
</reference>
<gene>
    <name evidence="2" type="ORF">Slati_2485400</name>
</gene>
<feature type="region of interest" description="Disordered" evidence="1">
    <location>
        <begin position="58"/>
        <end position="82"/>
    </location>
</feature>
<organism evidence="2">
    <name type="scientific">Sesamum latifolium</name>
    <dbReference type="NCBI Taxonomy" id="2727402"/>
    <lineage>
        <taxon>Eukaryota</taxon>
        <taxon>Viridiplantae</taxon>
        <taxon>Streptophyta</taxon>
        <taxon>Embryophyta</taxon>
        <taxon>Tracheophyta</taxon>
        <taxon>Spermatophyta</taxon>
        <taxon>Magnoliopsida</taxon>
        <taxon>eudicotyledons</taxon>
        <taxon>Gunneridae</taxon>
        <taxon>Pentapetalae</taxon>
        <taxon>asterids</taxon>
        <taxon>lamiids</taxon>
        <taxon>Lamiales</taxon>
        <taxon>Pedaliaceae</taxon>
        <taxon>Sesamum</taxon>
    </lineage>
</organism>
<reference evidence="2" key="1">
    <citation type="submission" date="2020-06" db="EMBL/GenBank/DDBJ databases">
        <authorList>
            <person name="Li T."/>
            <person name="Hu X."/>
            <person name="Zhang T."/>
            <person name="Song X."/>
            <person name="Zhang H."/>
            <person name="Dai N."/>
            <person name="Sheng W."/>
            <person name="Hou X."/>
            <person name="Wei L."/>
        </authorList>
    </citation>
    <scope>NUCLEOTIDE SEQUENCE</scope>
    <source>
        <strain evidence="2">KEN1</strain>
        <tissue evidence="2">Leaf</tissue>
    </source>
</reference>
<protein>
    <submittedName>
        <fullName evidence="2">Uncharacterized protein</fullName>
    </submittedName>
</protein>
<sequence length="82" mass="9242">MNAVIWSRWRTIQCRMITLRGTPPPKGCIISRGSSLTPGKIYLARIGPMEIEGRTLSRMPMTSDKRSKRARKNVTSQPRSGI</sequence>
<evidence type="ECO:0000256" key="1">
    <source>
        <dbReference type="SAM" id="MobiDB-lite"/>
    </source>
</evidence>